<name>A0A5J4WU85_9EUKA</name>
<gene>
    <name evidence="1" type="ORF">EZS28_006016</name>
</gene>
<dbReference type="InterPro" id="IPR016024">
    <property type="entry name" value="ARM-type_fold"/>
</dbReference>
<dbReference type="Proteomes" id="UP000324800">
    <property type="component" value="Unassembled WGS sequence"/>
</dbReference>
<dbReference type="Gene3D" id="1.25.10.10">
    <property type="entry name" value="Leucine-rich Repeat Variant"/>
    <property type="match status" value="1"/>
</dbReference>
<evidence type="ECO:0000313" key="2">
    <source>
        <dbReference type="Proteomes" id="UP000324800"/>
    </source>
</evidence>
<accession>A0A5J4WU85</accession>
<dbReference type="InterPro" id="IPR011989">
    <property type="entry name" value="ARM-like"/>
</dbReference>
<dbReference type="EMBL" id="SNRW01000951">
    <property type="protein sequence ID" value="KAA6398461.1"/>
    <property type="molecule type" value="Genomic_DNA"/>
</dbReference>
<reference evidence="1 2" key="1">
    <citation type="submission" date="2019-03" db="EMBL/GenBank/DDBJ databases">
        <title>Single cell metagenomics reveals metabolic interactions within the superorganism composed of flagellate Streblomastix strix and complex community of Bacteroidetes bacteria on its surface.</title>
        <authorList>
            <person name="Treitli S.C."/>
            <person name="Kolisko M."/>
            <person name="Husnik F."/>
            <person name="Keeling P."/>
            <person name="Hampl V."/>
        </authorList>
    </citation>
    <scope>NUCLEOTIDE SEQUENCE [LARGE SCALE GENOMIC DNA]</scope>
    <source>
        <strain evidence="1">ST1C</strain>
    </source>
</reference>
<organism evidence="1 2">
    <name type="scientific">Streblomastix strix</name>
    <dbReference type="NCBI Taxonomy" id="222440"/>
    <lineage>
        <taxon>Eukaryota</taxon>
        <taxon>Metamonada</taxon>
        <taxon>Preaxostyla</taxon>
        <taxon>Oxymonadida</taxon>
        <taxon>Streblomastigidae</taxon>
        <taxon>Streblomastix</taxon>
    </lineage>
</organism>
<dbReference type="SUPFAM" id="SSF48371">
    <property type="entry name" value="ARM repeat"/>
    <property type="match status" value="1"/>
</dbReference>
<sequence>MCGMAVKQSNVSEIIQGNFIETIAKLVDSQNENIRSYALVLLLNVAQNGGIEIENEVKSAIGNLKFMELIGDSDQTLNEQIQSC</sequence>
<protein>
    <submittedName>
        <fullName evidence="1">Uncharacterized protein</fullName>
    </submittedName>
</protein>
<proteinExistence type="predicted"/>
<evidence type="ECO:0000313" key="1">
    <source>
        <dbReference type="EMBL" id="KAA6398461.1"/>
    </source>
</evidence>
<comment type="caution">
    <text evidence="1">The sequence shown here is derived from an EMBL/GenBank/DDBJ whole genome shotgun (WGS) entry which is preliminary data.</text>
</comment>
<dbReference type="AlphaFoldDB" id="A0A5J4WU85"/>